<evidence type="ECO:0000256" key="1">
    <source>
        <dbReference type="ARBA" id="ARBA00005705"/>
    </source>
</evidence>
<reference evidence="2 3" key="1">
    <citation type="journal article" date="2018" name="Nat. Ecol. Evol.">
        <title>Shark genomes provide insights into elasmobranch evolution and the origin of vertebrates.</title>
        <authorList>
            <person name="Hara Y"/>
            <person name="Yamaguchi K"/>
            <person name="Onimaru K"/>
            <person name="Kadota M"/>
            <person name="Koyanagi M"/>
            <person name="Keeley SD"/>
            <person name="Tatsumi K"/>
            <person name="Tanaka K"/>
            <person name="Motone F"/>
            <person name="Kageyama Y"/>
            <person name="Nozu R"/>
            <person name="Adachi N"/>
            <person name="Nishimura O"/>
            <person name="Nakagawa R"/>
            <person name="Tanegashima C"/>
            <person name="Kiyatake I"/>
            <person name="Matsumoto R"/>
            <person name="Murakumo K"/>
            <person name="Nishida K"/>
            <person name="Terakita A"/>
            <person name="Kuratani S"/>
            <person name="Sato K"/>
            <person name="Hyodo S Kuraku.S."/>
        </authorList>
    </citation>
    <scope>NUCLEOTIDE SEQUENCE [LARGE SCALE GENOMIC DNA]</scope>
</reference>
<accession>A0A401PQG1</accession>
<comment type="caution">
    <text evidence="2">The sequence shown here is derived from an EMBL/GenBank/DDBJ whole genome shotgun (WGS) entry which is preliminary data.</text>
</comment>
<dbReference type="GO" id="GO:0016805">
    <property type="term" value="F:dipeptidase activity"/>
    <property type="evidence" value="ECO:0007669"/>
    <property type="project" value="InterPro"/>
</dbReference>
<dbReference type="Gene3D" id="3.60.60.10">
    <property type="entry name" value="Penicillin V Acylase, Chain A"/>
    <property type="match status" value="1"/>
</dbReference>
<dbReference type="OrthoDB" id="5175656at2759"/>
<dbReference type="InterPro" id="IPR005322">
    <property type="entry name" value="Peptidase_C69"/>
</dbReference>
<evidence type="ECO:0000313" key="2">
    <source>
        <dbReference type="EMBL" id="GCB75364.1"/>
    </source>
</evidence>
<comment type="similarity">
    <text evidence="1">Belongs to the peptidase C69 family. Secernin subfamily.</text>
</comment>
<sequence>GTQPLPRDQRSLRMAMPPSSSCFAALRSTTEDAYTIFGKNSARPGNEVQEVIYFPTASHEPGSKVQCTYIAIDQAPWTLAVTLSKSAWMWGAEMGANDHGVCIGNGAVVTRETASETEALLGTDLVR</sequence>
<protein>
    <submittedName>
        <fullName evidence="2">Uncharacterized protein</fullName>
    </submittedName>
</protein>
<dbReference type="Proteomes" id="UP000288216">
    <property type="component" value="Unassembled WGS sequence"/>
</dbReference>
<dbReference type="GO" id="GO:0070004">
    <property type="term" value="F:cysteine-type exopeptidase activity"/>
    <property type="evidence" value="ECO:0007669"/>
    <property type="project" value="InterPro"/>
</dbReference>
<dbReference type="GO" id="GO:0006508">
    <property type="term" value="P:proteolysis"/>
    <property type="evidence" value="ECO:0007669"/>
    <property type="project" value="InterPro"/>
</dbReference>
<evidence type="ECO:0000313" key="3">
    <source>
        <dbReference type="Proteomes" id="UP000288216"/>
    </source>
</evidence>
<dbReference type="AlphaFoldDB" id="A0A401PQG1"/>
<dbReference type="PANTHER" id="PTHR12994:SF7">
    <property type="entry name" value="SECERNIN-1"/>
    <property type="match status" value="1"/>
</dbReference>
<organism evidence="2 3">
    <name type="scientific">Scyliorhinus torazame</name>
    <name type="common">Cloudy catshark</name>
    <name type="synonym">Catulus torazame</name>
    <dbReference type="NCBI Taxonomy" id="75743"/>
    <lineage>
        <taxon>Eukaryota</taxon>
        <taxon>Metazoa</taxon>
        <taxon>Chordata</taxon>
        <taxon>Craniata</taxon>
        <taxon>Vertebrata</taxon>
        <taxon>Chondrichthyes</taxon>
        <taxon>Elasmobranchii</taxon>
        <taxon>Galeomorphii</taxon>
        <taxon>Galeoidea</taxon>
        <taxon>Carcharhiniformes</taxon>
        <taxon>Scyliorhinidae</taxon>
        <taxon>Scyliorhinus</taxon>
    </lineage>
</organism>
<dbReference type="EMBL" id="BFAA01011177">
    <property type="protein sequence ID" value="GCB75364.1"/>
    <property type="molecule type" value="Genomic_DNA"/>
</dbReference>
<feature type="non-terminal residue" evidence="2">
    <location>
        <position position="1"/>
    </location>
</feature>
<dbReference type="OMA" id="NSARPGN"/>
<name>A0A401PQG1_SCYTO</name>
<keyword evidence="3" id="KW-1185">Reference proteome</keyword>
<dbReference type="PANTHER" id="PTHR12994">
    <property type="entry name" value="SECERNIN"/>
    <property type="match status" value="1"/>
</dbReference>
<proteinExistence type="inferred from homology"/>
<gene>
    <name evidence="2" type="ORF">scyTo_0017331</name>
</gene>
<dbReference type="STRING" id="75743.A0A401PQG1"/>